<dbReference type="InterPro" id="IPR003245">
    <property type="entry name" value="Phytocyanin_dom"/>
</dbReference>
<feature type="signal peptide" evidence="1">
    <location>
        <begin position="1"/>
        <end position="24"/>
    </location>
</feature>
<protein>
    <submittedName>
        <fullName evidence="3">Putative ovule protein</fullName>
    </submittedName>
</protein>
<dbReference type="InterPro" id="IPR008972">
    <property type="entry name" value="Cupredoxin"/>
</dbReference>
<evidence type="ECO:0000256" key="1">
    <source>
        <dbReference type="SAM" id="SignalP"/>
    </source>
</evidence>
<dbReference type="Gene3D" id="2.60.40.420">
    <property type="entry name" value="Cupredoxins - blue copper proteins"/>
    <property type="match status" value="1"/>
</dbReference>
<dbReference type="SUPFAM" id="SSF49503">
    <property type="entry name" value="Cupredoxins"/>
    <property type="match status" value="1"/>
</dbReference>
<evidence type="ECO:0000313" key="3">
    <source>
        <dbReference type="EMBL" id="JAP10491.1"/>
    </source>
</evidence>
<proteinExistence type="predicted"/>
<name>A0A0V0GTE6_SOLCH</name>
<dbReference type="EMBL" id="GEDG01033017">
    <property type="protein sequence ID" value="JAP10491.1"/>
    <property type="molecule type" value="Transcribed_RNA"/>
</dbReference>
<feature type="chain" id="PRO_5006865535" evidence="1">
    <location>
        <begin position="25"/>
        <end position="73"/>
    </location>
</feature>
<organism evidence="3">
    <name type="scientific">Solanum chacoense</name>
    <name type="common">Chaco potato</name>
    <dbReference type="NCBI Taxonomy" id="4108"/>
    <lineage>
        <taxon>Eukaryota</taxon>
        <taxon>Viridiplantae</taxon>
        <taxon>Streptophyta</taxon>
        <taxon>Embryophyta</taxon>
        <taxon>Tracheophyta</taxon>
        <taxon>Spermatophyta</taxon>
        <taxon>Magnoliopsida</taxon>
        <taxon>eudicotyledons</taxon>
        <taxon>Gunneridae</taxon>
        <taxon>Pentapetalae</taxon>
        <taxon>asterids</taxon>
        <taxon>lamiids</taxon>
        <taxon>Solanales</taxon>
        <taxon>Solanaceae</taxon>
        <taxon>Solanoideae</taxon>
        <taxon>Solaneae</taxon>
        <taxon>Solanum</taxon>
    </lineage>
</organism>
<feature type="domain" description="Phytocyanin" evidence="2">
    <location>
        <begin position="25"/>
        <end position="73"/>
    </location>
</feature>
<dbReference type="AlphaFoldDB" id="A0A0V0GTE6"/>
<evidence type="ECO:0000259" key="2">
    <source>
        <dbReference type="PROSITE" id="PS51485"/>
    </source>
</evidence>
<dbReference type="Pfam" id="PF02298">
    <property type="entry name" value="Cu_bind_like"/>
    <property type="match status" value="1"/>
</dbReference>
<dbReference type="GO" id="GO:0009055">
    <property type="term" value="F:electron transfer activity"/>
    <property type="evidence" value="ECO:0007669"/>
    <property type="project" value="InterPro"/>
</dbReference>
<reference evidence="3" key="1">
    <citation type="submission" date="2015-12" db="EMBL/GenBank/DDBJ databases">
        <title>Gene expression during late stages of embryo sac development: a critical building block for successful pollen-pistil interactions.</title>
        <authorList>
            <person name="Liu Y."/>
            <person name="Joly V."/>
            <person name="Sabar M."/>
            <person name="Matton D.P."/>
        </authorList>
    </citation>
    <scope>NUCLEOTIDE SEQUENCE</scope>
</reference>
<dbReference type="PROSITE" id="PS51485">
    <property type="entry name" value="PHYTOCYANIN"/>
    <property type="match status" value="1"/>
</dbReference>
<accession>A0A0V0GTE6</accession>
<keyword evidence="1" id="KW-0732">Signal</keyword>
<sequence length="73" mass="7918">MVTKMKIALVLMTILAVLPGNIVAVDHIVGDTMGWTIPSGGATTYANWASGRTFRVGDTLGMYVFNTSFSYTW</sequence>